<proteinExistence type="predicted"/>
<keyword evidence="2" id="KW-1185">Reference proteome</keyword>
<dbReference type="EMBL" id="JAFIQS020000012">
    <property type="protein sequence ID" value="KAH9475242.1"/>
    <property type="molecule type" value="Genomic_DNA"/>
</dbReference>
<evidence type="ECO:0000313" key="1">
    <source>
        <dbReference type="EMBL" id="KAH9475242.1"/>
    </source>
</evidence>
<reference evidence="1" key="1">
    <citation type="submission" date="2021-10" db="EMBL/GenBank/DDBJ databases">
        <title>Psilocybe cubensis genome.</title>
        <authorList>
            <person name="Mckernan K.J."/>
            <person name="Crawford S."/>
            <person name="Trippe A."/>
            <person name="Kane L.T."/>
            <person name="Mclaughlin S."/>
        </authorList>
    </citation>
    <scope>NUCLEOTIDE SEQUENCE</scope>
    <source>
        <strain evidence="1">MGC-MH-2018</strain>
    </source>
</reference>
<evidence type="ECO:0000313" key="2">
    <source>
        <dbReference type="Proteomes" id="UP000664032"/>
    </source>
</evidence>
<dbReference type="Proteomes" id="UP000664032">
    <property type="component" value="Unassembled WGS sequence"/>
</dbReference>
<comment type="caution">
    <text evidence="1">The sequence shown here is derived from an EMBL/GenBank/DDBJ whole genome shotgun (WGS) entry which is preliminary data.</text>
</comment>
<accession>A0ACB8GIL5</accession>
<gene>
    <name evidence="1" type="ORF">JR316_0012353</name>
</gene>
<sequence length="297" mass="32147">MSAEVVRRVFLNSNNPSDSSNTVHSDTSSTSRPIVANDAEVTLLREQLNTAQRQRAEAAAETNRLNDVLATTRRESMSKSNEINSLKQQLRDNAYALEQSLNSHTSYRASAQGIFESFQNENNRLKNEIMELKAELRVANSHIQASRGRDPAASTAAQSTLGSSSSSIPDEPPSARVQSQQTARIPSALNGRVIRTGNISNTNTSLLAPAVSPVSTVPHPAPAQAQAPRPRALKRGADILCRGYRRPQQTAVPELAKEAISTQQSIPARNAILDAPKAGGDKSVDNQDFDQRKAYIA</sequence>
<protein>
    <submittedName>
        <fullName evidence="1">Uncharacterized protein</fullName>
    </submittedName>
</protein>
<organism evidence="1 2">
    <name type="scientific">Psilocybe cubensis</name>
    <name type="common">Psychedelic mushroom</name>
    <name type="synonym">Stropharia cubensis</name>
    <dbReference type="NCBI Taxonomy" id="181762"/>
    <lineage>
        <taxon>Eukaryota</taxon>
        <taxon>Fungi</taxon>
        <taxon>Dikarya</taxon>
        <taxon>Basidiomycota</taxon>
        <taxon>Agaricomycotina</taxon>
        <taxon>Agaricomycetes</taxon>
        <taxon>Agaricomycetidae</taxon>
        <taxon>Agaricales</taxon>
        <taxon>Agaricineae</taxon>
        <taxon>Strophariaceae</taxon>
        <taxon>Psilocybe</taxon>
    </lineage>
</organism>
<name>A0ACB8GIL5_PSICU</name>